<accession>A0A922MNN2</accession>
<dbReference type="AlphaFoldDB" id="A0A922MNN2"/>
<reference evidence="2" key="1">
    <citation type="journal article" date="2021" name="G3 (Bethesda)">
        <title>Genome and transcriptome analysis of the beet armyworm Spodoptera exigua reveals targets for pest control. .</title>
        <authorList>
            <person name="Simon S."/>
            <person name="Breeschoten T."/>
            <person name="Jansen H.J."/>
            <person name="Dirks R.P."/>
            <person name="Schranz M.E."/>
            <person name="Ros V.I.D."/>
        </authorList>
    </citation>
    <scope>NUCLEOTIDE SEQUENCE</scope>
    <source>
        <strain evidence="2">TB_SE_WUR_2020</strain>
    </source>
</reference>
<sequence length="69" mass="6966">MTESPGGSARVALASPEGGADARSCSATPHASPDGKQPFVCTALLIRNPPALSSLYLFPPVASEQSPLS</sequence>
<protein>
    <submittedName>
        <fullName evidence="2">Uncharacterized protein</fullName>
    </submittedName>
</protein>
<evidence type="ECO:0000313" key="2">
    <source>
        <dbReference type="EMBL" id="KAH9639427.1"/>
    </source>
</evidence>
<evidence type="ECO:0000313" key="3">
    <source>
        <dbReference type="Proteomes" id="UP000814243"/>
    </source>
</evidence>
<evidence type="ECO:0000256" key="1">
    <source>
        <dbReference type="SAM" id="MobiDB-lite"/>
    </source>
</evidence>
<dbReference type="Proteomes" id="UP000814243">
    <property type="component" value="Unassembled WGS sequence"/>
</dbReference>
<organism evidence="2 3">
    <name type="scientific">Spodoptera exigua</name>
    <name type="common">Beet armyworm</name>
    <name type="synonym">Noctua fulgens</name>
    <dbReference type="NCBI Taxonomy" id="7107"/>
    <lineage>
        <taxon>Eukaryota</taxon>
        <taxon>Metazoa</taxon>
        <taxon>Ecdysozoa</taxon>
        <taxon>Arthropoda</taxon>
        <taxon>Hexapoda</taxon>
        <taxon>Insecta</taxon>
        <taxon>Pterygota</taxon>
        <taxon>Neoptera</taxon>
        <taxon>Endopterygota</taxon>
        <taxon>Lepidoptera</taxon>
        <taxon>Glossata</taxon>
        <taxon>Ditrysia</taxon>
        <taxon>Noctuoidea</taxon>
        <taxon>Noctuidae</taxon>
        <taxon>Amphipyrinae</taxon>
        <taxon>Spodoptera</taxon>
    </lineage>
</organism>
<name>A0A922MNN2_SPOEX</name>
<comment type="caution">
    <text evidence="2">The sequence shown here is derived from an EMBL/GenBank/DDBJ whole genome shotgun (WGS) entry which is preliminary data.</text>
</comment>
<proteinExistence type="predicted"/>
<dbReference type="EMBL" id="JACEFF010000343">
    <property type="protein sequence ID" value="KAH9639427.1"/>
    <property type="molecule type" value="Genomic_DNA"/>
</dbReference>
<feature type="region of interest" description="Disordered" evidence="1">
    <location>
        <begin position="1"/>
        <end position="35"/>
    </location>
</feature>
<gene>
    <name evidence="2" type="ORF">HF086_002116</name>
</gene>